<dbReference type="InterPro" id="IPR010071">
    <property type="entry name" value="AA_adenyl_dom"/>
</dbReference>
<feature type="domain" description="Carrier" evidence="3">
    <location>
        <begin position="763"/>
        <end position="838"/>
    </location>
</feature>
<dbReference type="Gene3D" id="3.40.50.980">
    <property type="match status" value="2"/>
</dbReference>
<dbReference type="InterPro" id="IPR020845">
    <property type="entry name" value="AMP-binding_CS"/>
</dbReference>
<evidence type="ECO:0000313" key="5">
    <source>
        <dbReference type="Proteomes" id="UP000570474"/>
    </source>
</evidence>
<dbReference type="InterPro" id="IPR036736">
    <property type="entry name" value="ACP-like_sf"/>
</dbReference>
<dbReference type="Gene3D" id="2.30.38.10">
    <property type="entry name" value="Luciferase, Domain 3"/>
    <property type="match status" value="1"/>
</dbReference>
<dbReference type="CDD" id="cd19531">
    <property type="entry name" value="LCL_NRPS-like"/>
    <property type="match status" value="1"/>
</dbReference>
<dbReference type="SUPFAM" id="SSF53474">
    <property type="entry name" value="alpha/beta-Hydrolases"/>
    <property type="match status" value="1"/>
</dbReference>
<keyword evidence="2" id="KW-0597">Phosphoprotein</keyword>
<dbReference type="SMART" id="SM00824">
    <property type="entry name" value="PKS_TE"/>
    <property type="match status" value="1"/>
</dbReference>
<reference evidence="4 5" key="1">
    <citation type="submission" date="2020-04" db="EMBL/GenBank/DDBJ databases">
        <authorList>
            <person name="Yin C."/>
        </authorList>
    </citation>
    <scope>NUCLEOTIDE SEQUENCE [LARGE SCALE GENOMIC DNA]</scope>
    <source>
        <strain evidence="4 5">Ae27</strain>
    </source>
</reference>
<dbReference type="EMBL" id="JABAIA010000004">
    <property type="protein sequence ID" value="NLR68491.1"/>
    <property type="molecule type" value="Genomic_DNA"/>
</dbReference>
<protein>
    <submittedName>
        <fullName evidence="4">Amino acid adenylation domain-containing protein</fullName>
    </submittedName>
</protein>
<dbReference type="InterPro" id="IPR001031">
    <property type="entry name" value="Thioesterase"/>
</dbReference>
<dbReference type="SUPFAM" id="SSF47336">
    <property type="entry name" value="ACP-like"/>
    <property type="match status" value="2"/>
</dbReference>
<keyword evidence="5" id="KW-1185">Reference proteome</keyword>
<dbReference type="Pfam" id="PF13193">
    <property type="entry name" value="AMP-binding_C"/>
    <property type="match status" value="2"/>
</dbReference>
<dbReference type="InterPro" id="IPR029058">
    <property type="entry name" value="AB_hydrolase_fold"/>
</dbReference>
<evidence type="ECO:0000313" key="4">
    <source>
        <dbReference type="EMBL" id="NLR68491.1"/>
    </source>
</evidence>
<dbReference type="InterPro" id="IPR020802">
    <property type="entry name" value="TesA-like"/>
</dbReference>
<dbReference type="InterPro" id="IPR000873">
    <property type="entry name" value="AMP-dep_synth/lig_dom"/>
</dbReference>
<name>A0A847S9U6_9BACT</name>
<dbReference type="InterPro" id="IPR023213">
    <property type="entry name" value="CAT-like_dom_sf"/>
</dbReference>
<dbReference type="PROSITE" id="PS50075">
    <property type="entry name" value="CARRIER"/>
    <property type="match status" value="2"/>
</dbReference>
<dbReference type="Gene3D" id="3.30.300.30">
    <property type="match status" value="2"/>
</dbReference>
<dbReference type="InterPro" id="IPR042099">
    <property type="entry name" value="ANL_N_sf"/>
</dbReference>
<dbReference type="Gene3D" id="3.30.559.10">
    <property type="entry name" value="Chloramphenicol acetyltransferase-like domain"/>
    <property type="match status" value="1"/>
</dbReference>
<dbReference type="PANTHER" id="PTHR45527">
    <property type="entry name" value="NONRIBOSOMAL PEPTIDE SYNTHETASE"/>
    <property type="match status" value="1"/>
</dbReference>
<dbReference type="SUPFAM" id="SSF56801">
    <property type="entry name" value="Acetyl-CoA synthetase-like"/>
    <property type="match status" value="2"/>
</dbReference>
<dbReference type="GO" id="GO:0005737">
    <property type="term" value="C:cytoplasm"/>
    <property type="evidence" value="ECO:0007669"/>
    <property type="project" value="TreeGrafter"/>
</dbReference>
<dbReference type="Gene3D" id="3.30.559.30">
    <property type="entry name" value="Nonribosomal peptide synthetase, condensation domain"/>
    <property type="match status" value="2"/>
</dbReference>
<dbReference type="Pfam" id="PF00975">
    <property type="entry name" value="Thioesterase"/>
    <property type="match status" value="1"/>
</dbReference>
<dbReference type="InterPro" id="IPR025110">
    <property type="entry name" value="AMP-bd_C"/>
</dbReference>
<dbReference type="FunFam" id="3.40.50.980:FF:000001">
    <property type="entry name" value="Non-ribosomal peptide synthetase"/>
    <property type="match status" value="1"/>
</dbReference>
<dbReference type="Proteomes" id="UP000570474">
    <property type="component" value="Unassembled WGS sequence"/>
</dbReference>
<dbReference type="NCBIfam" id="NF003417">
    <property type="entry name" value="PRK04813.1"/>
    <property type="match status" value="2"/>
</dbReference>
<accession>A0A847S9U6</accession>
<comment type="caution">
    <text evidence="4">The sequence shown here is derived from an EMBL/GenBank/DDBJ whole genome shotgun (WGS) entry which is preliminary data.</text>
</comment>
<sequence>MDNISLSLKISEEYWKKKISGPDGAKLAALLKGVPVNTDVQKDVVLKFPAAMTRRIDELCDSSPLLVYSFYATALAILVNRYTGENNIRWKSSPMSPGGFDEPLMTTEGTCIFAVLVAPGKSFKSLFGVVKEEVLNASGYIPWGSPAEDAVVDIMLNVSNITADTPQVADKGSLLFDIRLHDTDPAVRLSFGAGADGDMLSAVLHNYIFLLSQIVEDPYKEATAYEIVSHQERSRLLLEFNDPVCAFRTEMLFVEKFEEIVSRCPDAPAVVCNGTTHTYSGLNRLAERYAVWLQSQTGSSLSRNIVMFTRRSPYWMAAVIGIWKAGYVYVPIDPAYPDDRIALLLQQSGPAVMLTEMELYDRGVAAGGPDIKILDLHACPDNEEVCFYGRQPLKTDLSYIIYTSGSTGTPKGVMIDHWGMMNHLQAKVAEMGIVPGDRVAQNASQGFDISVWQAFAGLISGATTYICPEEVVYHPAAFIEFLVKEKISILELVPTYLTEMLQTIRNDFKGLQLLEDLKILILNAETLRLPLVNEWFRLFPQIPLVNTYGATEVSDDMGHIIMTAPPVTGIVTVMKNPIANFRLYVVDDNLKLLPIGVKGEILIAGEGVGPGYYNDPEKTAHAFIRDPFLLAGKCYRTGDLGRRLPNGELEFLGRKDFQVKISGFRVELHEIEVCLGNLPGVEAAVVKEWEDEQARLYLAAYVILQDGQTADDVKAMLATVLPDYMIPGVFIVLDAFPVTQNGKIDRRRLPEPEQFNRNIPHTEAESALEAALLEIWNEVLPQPVRSVTANFFEAGGHSLLAGKLIDRISTRFNLQVTIRSVFLHQTIREYTQFLSLLPSGNTGERMEIRKISRDQLIPLSFGQQRMWYFEQLSSDIPVHNLLDAFLIEGPLDMSVLNDALSILVDRHEQLRTVFRSIDKKECQIIRESQPVTVSFQSVKHATDVERNKYIDDFLRNQFYERFDLKNGPLLRVSVVETNELNYMLVIAAHHIIVDLWSMSIFIRELLQIYSDRIRKVPSSLPEIPVGYVDYTVWQREYLTPERTMQQVEYWHTLLKDAPPLTDIPTDFVRPPVSDYKGDVVRFKLSQQETADIRQMAVNSATTPFNILLANFFIVLNKLSQQEDLVVGTPYANRNYKSLENVIGFFVNTLIFRMKLSEDMTFEDILADLSRQSVTAMENADIPFEKIIEGLKVQRSESYNPLFQIMFSYQHNLIDPGKVDSLSVSRIDVPDPKSKFDMELGIFEHSDTMEGYLEYSVSLFKRETIQRFVDYFIAVMKALLRNPRARIGELECLTERDRLCLQHVNETDVVLPEVGSIPSLFDKVAGEHADSIALIYGNERITYSELSKRVDNLACQLIDIGIQPGDFVGLGAARSVAMVVAQLAVLKAGAAFLPLDMSYPRERIAFMIGDSGIRVLVAEEQFVSMLSGYGCEVIAVSFDPDHSCSQTAHARFPENTPALFYLIYTSGSTGNPKGVMGTQRGAINRFYWQWKQYPYQLHEVGCQKAPVSFGESISELYAPLLAGRPVLILSDSEVKDPYLMVSTLATNRVTRIVLIPSVIKMLIETFPDLNQRLPDLNFWMSSGEALSKDIVSLFRRAMPGRLLLNLYGSSEVSADVTYHECTETEEDSVPIGRPVYNTQLFVLDQKRVRVPVGIPGELYVGGVNVADGYYKNPQLTAERFVQLPFCNGPAFKTGDMVKLDPDGVMHYLGRCDDQVKVRGARVSPGEIASALLKHPGVRQISVQALVGDNNEEYLCAYVVPNKGHSSSASELTLFLKDLLPGYMIPRSIILIEHLPLLPNGKVDKTQLPVPLPETDVNGEGAPRDYYELVLAGIWESLLSIPSVNIHTDFFDAGGHSLLATKMMNLVYKKFGRLIPLADLFRAPTIKGIAAILREEQRGSEQWESIVAIQTEGSEPPLFFVPGIGGNVLYFYHLSRLLGNEQPFYGLQAKGLDGQQLPPTSVEEIAANYIREIRKIRPAGPYRLGGHSFGGKVAFEMARQLITCGEEVGYLAILDMTAPGAEEVPVSTQEFSQTVWLVNIAASLSQMYQREIRLTHADLDSKTEEQQFQLFKSALEKEKVLPENSSMQQIKGMVNVLKTNEQIRYHVQGTLPVDITVFRASESLPGMPDIAAADATLGWEKYTTALVRTHQVPGNHHSMMVPPNIAVVAAIISDELNLISTKNV</sequence>
<dbReference type="Gene3D" id="3.40.50.1820">
    <property type="entry name" value="alpha/beta hydrolase"/>
    <property type="match status" value="1"/>
</dbReference>
<dbReference type="SMART" id="SM00823">
    <property type="entry name" value="PKS_PP"/>
    <property type="match status" value="2"/>
</dbReference>
<organism evidence="4 5">
    <name type="scientific">Chitinophaga varians</name>
    <dbReference type="NCBI Taxonomy" id="2202339"/>
    <lineage>
        <taxon>Bacteria</taxon>
        <taxon>Pseudomonadati</taxon>
        <taxon>Bacteroidota</taxon>
        <taxon>Chitinophagia</taxon>
        <taxon>Chitinophagales</taxon>
        <taxon>Chitinophagaceae</taxon>
        <taxon>Chitinophaga</taxon>
    </lineage>
</organism>
<dbReference type="GO" id="GO:0003824">
    <property type="term" value="F:catalytic activity"/>
    <property type="evidence" value="ECO:0007669"/>
    <property type="project" value="InterPro"/>
</dbReference>
<dbReference type="GO" id="GO:0031177">
    <property type="term" value="F:phosphopantetheine binding"/>
    <property type="evidence" value="ECO:0007669"/>
    <property type="project" value="InterPro"/>
</dbReference>
<proteinExistence type="predicted"/>
<dbReference type="GO" id="GO:0044550">
    <property type="term" value="P:secondary metabolite biosynthetic process"/>
    <property type="evidence" value="ECO:0007669"/>
    <property type="project" value="TreeGrafter"/>
</dbReference>
<evidence type="ECO:0000256" key="1">
    <source>
        <dbReference type="ARBA" id="ARBA00022450"/>
    </source>
</evidence>
<evidence type="ECO:0000259" key="3">
    <source>
        <dbReference type="PROSITE" id="PS50075"/>
    </source>
</evidence>
<dbReference type="PANTHER" id="PTHR45527:SF1">
    <property type="entry name" value="FATTY ACID SYNTHASE"/>
    <property type="match status" value="1"/>
</dbReference>
<keyword evidence="1" id="KW-0596">Phosphopantetheine</keyword>
<dbReference type="GO" id="GO:0043041">
    <property type="term" value="P:amino acid activation for nonribosomal peptide biosynthetic process"/>
    <property type="evidence" value="ECO:0007669"/>
    <property type="project" value="TreeGrafter"/>
</dbReference>
<dbReference type="InterPro" id="IPR001242">
    <property type="entry name" value="Condensation_dom"/>
</dbReference>
<dbReference type="RefSeq" id="WP_168874458.1">
    <property type="nucleotide sequence ID" value="NZ_JABAIA010000004.1"/>
</dbReference>
<dbReference type="NCBIfam" id="TIGR01733">
    <property type="entry name" value="AA-adenyl-dom"/>
    <property type="match status" value="2"/>
</dbReference>
<dbReference type="InterPro" id="IPR020806">
    <property type="entry name" value="PKS_PP-bd"/>
</dbReference>
<dbReference type="InterPro" id="IPR045851">
    <property type="entry name" value="AMP-bd_C_sf"/>
</dbReference>
<dbReference type="Gene3D" id="1.10.1200.10">
    <property type="entry name" value="ACP-like"/>
    <property type="match status" value="2"/>
</dbReference>
<dbReference type="Pfam" id="PF00668">
    <property type="entry name" value="Condensation"/>
    <property type="match status" value="1"/>
</dbReference>
<dbReference type="PROSITE" id="PS00455">
    <property type="entry name" value="AMP_BINDING"/>
    <property type="match status" value="2"/>
</dbReference>
<feature type="domain" description="Carrier" evidence="3">
    <location>
        <begin position="1820"/>
        <end position="1895"/>
    </location>
</feature>
<evidence type="ECO:0000256" key="2">
    <source>
        <dbReference type="ARBA" id="ARBA00022553"/>
    </source>
</evidence>
<dbReference type="Pfam" id="PF00501">
    <property type="entry name" value="AMP-binding"/>
    <property type="match status" value="2"/>
</dbReference>
<dbReference type="InterPro" id="IPR009081">
    <property type="entry name" value="PP-bd_ACP"/>
</dbReference>
<dbReference type="Gene3D" id="3.40.50.12780">
    <property type="entry name" value="N-terminal domain of ligase-like"/>
    <property type="match status" value="1"/>
</dbReference>
<gene>
    <name evidence="4" type="ORF">HGH92_29575</name>
</gene>
<dbReference type="Pfam" id="PF00550">
    <property type="entry name" value="PP-binding"/>
    <property type="match status" value="2"/>
</dbReference>
<dbReference type="CDD" id="cd05930">
    <property type="entry name" value="A_NRPS"/>
    <property type="match status" value="2"/>
</dbReference>
<dbReference type="SUPFAM" id="SSF52777">
    <property type="entry name" value="CoA-dependent acyltransferases"/>
    <property type="match status" value="3"/>
</dbReference>